<dbReference type="CDD" id="cd10977">
    <property type="entry name" value="CE4_PuuE_SpCDA1"/>
    <property type="match status" value="1"/>
</dbReference>
<dbReference type="Proteomes" id="UP000251211">
    <property type="component" value="Unassembled WGS sequence"/>
</dbReference>
<dbReference type="SUPFAM" id="SSF88713">
    <property type="entry name" value="Glycoside hydrolase/deacetylase"/>
    <property type="match status" value="1"/>
</dbReference>
<dbReference type="GO" id="GO:0005975">
    <property type="term" value="P:carbohydrate metabolic process"/>
    <property type="evidence" value="ECO:0007669"/>
    <property type="project" value="InterPro"/>
</dbReference>
<dbReference type="RefSeq" id="WP_112299933.1">
    <property type="nucleotide sequence ID" value="NZ_QTTP01000001.1"/>
</dbReference>
<dbReference type="NCBIfam" id="TIGR03212">
    <property type="entry name" value="uraD_N-term-dom"/>
    <property type="match status" value="1"/>
</dbReference>
<dbReference type="Pfam" id="PF01522">
    <property type="entry name" value="Polysacc_deac_1"/>
    <property type="match status" value="1"/>
</dbReference>
<evidence type="ECO:0000259" key="1">
    <source>
        <dbReference type="PROSITE" id="PS51677"/>
    </source>
</evidence>
<proteinExistence type="predicted"/>
<feature type="domain" description="NodB homology" evidence="1">
    <location>
        <begin position="68"/>
        <end position="284"/>
    </location>
</feature>
<dbReference type="InterPro" id="IPR002509">
    <property type="entry name" value="NODB_dom"/>
</dbReference>
<evidence type="ECO:0000313" key="3">
    <source>
        <dbReference type="Proteomes" id="UP000251211"/>
    </source>
</evidence>
<organism evidence="2 3">
    <name type="scientific">Rhodococcus wratislaviensis</name>
    <name type="common">Tsukamurella wratislaviensis</name>
    <dbReference type="NCBI Taxonomy" id="44752"/>
    <lineage>
        <taxon>Bacteria</taxon>
        <taxon>Bacillati</taxon>
        <taxon>Actinomycetota</taxon>
        <taxon>Actinomycetes</taxon>
        <taxon>Mycobacteriales</taxon>
        <taxon>Nocardiaceae</taxon>
        <taxon>Rhodococcus</taxon>
    </lineage>
</organism>
<evidence type="ECO:0000313" key="2">
    <source>
        <dbReference type="EMBL" id="SPZ39506.1"/>
    </source>
</evidence>
<reference evidence="2 3" key="1">
    <citation type="submission" date="2018-06" db="EMBL/GenBank/DDBJ databases">
        <authorList>
            <consortium name="Pathogen Informatics"/>
            <person name="Doyle S."/>
        </authorList>
    </citation>
    <scope>NUCLEOTIDE SEQUENCE [LARGE SCALE GENOMIC DNA]</scope>
    <source>
        <strain evidence="2 3">NCTC13229</strain>
    </source>
</reference>
<name>A0AB38FDF3_RHOWR</name>
<dbReference type="InterPro" id="IPR017625">
    <property type="entry name" value="PuuE"/>
</dbReference>
<dbReference type="AlphaFoldDB" id="A0AB38FDF3"/>
<gene>
    <name evidence="2" type="ORF">NCTC13229_02985</name>
</gene>
<protein>
    <submittedName>
        <fullName evidence="2">Hydrolase</fullName>
    </submittedName>
</protein>
<dbReference type="Gene3D" id="3.20.20.370">
    <property type="entry name" value="Glycoside hydrolase/deacetylase"/>
    <property type="match status" value="1"/>
</dbReference>
<dbReference type="GO" id="GO:0016810">
    <property type="term" value="F:hydrolase activity, acting on carbon-nitrogen (but not peptide) bonds"/>
    <property type="evidence" value="ECO:0007669"/>
    <property type="project" value="InterPro"/>
</dbReference>
<keyword evidence="2" id="KW-0378">Hydrolase</keyword>
<dbReference type="PROSITE" id="PS51677">
    <property type="entry name" value="NODB"/>
    <property type="match status" value="1"/>
</dbReference>
<comment type="caution">
    <text evidence="2">The sequence shown here is derived from an EMBL/GenBank/DDBJ whole genome shotgun (WGS) entry which is preliminary data.</text>
</comment>
<dbReference type="InterPro" id="IPR011330">
    <property type="entry name" value="Glyco_hydro/deAcase_b/a-brl"/>
</dbReference>
<dbReference type="PANTHER" id="PTHR43123:SF1">
    <property type="entry name" value="POLYSACCHARIDE DEACETYLASE-RELATED"/>
    <property type="match status" value="1"/>
</dbReference>
<sequence>MTTTYPRDLIGYGANPPDPRWPNDARLAVQFVINFEEGGERSILHGDRTSEAFLTEEPTRELPNIRNLNVESQYEYGSRAGFWRLHRAFTERNIPVTVFGIAQALDRHPDAVAAMHEANWEIASHGLRWINYAEMSEDAERDHITQAIELHEKATGSRPTGWYTGRMSPQTRRLITEAGGFRYDSDSFADDLPYWEKIGDEPRLVIPYTLDNNDGRYLNGFGFQSESFSTYLTHAFDLLRAEGAAAPKMMSIGLHTRIVGKPGRAADLMRFLDTVAASDDIWLTRRIDIAEHWHQHHPSTYQ</sequence>
<dbReference type="EMBL" id="UAUI01000011">
    <property type="protein sequence ID" value="SPZ39506.1"/>
    <property type="molecule type" value="Genomic_DNA"/>
</dbReference>
<dbReference type="PANTHER" id="PTHR43123">
    <property type="entry name" value="POLYSACCHARIDE DEACETYLASE-RELATED"/>
    <property type="match status" value="1"/>
</dbReference>
<accession>A0AB38FDF3</accession>